<reference evidence="5" key="1">
    <citation type="submission" date="2022-09" db="EMBL/GenBank/DDBJ databases">
        <title>Intensive care unit water sources are persistently colonized with multi-drug resistant bacteria and are the site of extensive horizontal gene transfer of antibiotic resistance genes.</title>
        <authorList>
            <person name="Diorio-Toth L."/>
        </authorList>
    </citation>
    <scope>NUCLEOTIDE SEQUENCE</scope>
    <source>
        <strain evidence="5">GD03843</strain>
    </source>
</reference>
<dbReference type="PANTHER" id="PTHR28620">
    <property type="entry name" value="CENTROMERE PROTEIN V"/>
    <property type="match status" value="1"/>
</dbReference>
<dbReference type="GO" id="GO:0016846">
    <property type="term" value="F:carbon-sulfur lyase activity"/>
    <property type="evidence" value="ECO:0007669"/>
    <property type="project" value="InterPro"/>
</dbReference>
<evidence type="ECO:0000313" key="6">
    <source>
        <dbReference type="Proteomes" id="UP001161094"/>
    </source>
</evidence>
<evidence type="ECO:0000256" key="1">
    <source>
        <dbReference type="ARBA" id="ARBA00005495"/>
    </source>
</evidence>
<dbReference type="GO" id="GO:0046872">
    <property type="term" value="F:metal ion binding"/>
    <property type="evidence" value="ECO:0007669"/>
    <property type="project" value="UniProtKB-KW"/>
</dbReference>
<dbReference type="AlphaFoldDB" id="A0AA42S3Z6"/>
<name>A0AA42S3Z6_9BURK</name>
<dbReference type="InterPro" id="IPR006913">
    <property type="entry name" value="CENP-V/GFA"/>
</dbReference>
<evidence type="ECO:0000313" key="5">
    <source>
        <dbReference type="EMBL" id="MDH0737018.1"/>
    </source>
</evidence>
<feature type="domain" description="CENP-V/GFA" evidence="4">
    <location>
        <begin position="4"/>
        <end position="126"/>
    </location>
</feature>
<dbReference type="Gene3D" id="2.170.150.70">
    <property type="match status" value="1"/>
</dbReference>
<accession>A0AA42S3Z6</accession>
<dbReference type="Proteomes" id="UP001161094">
    <property type="component" value="Unassembled WGS sequence"/>
</dbReference>
<keyword evidence="2" id="KW-0479">Metal-binding</keyword>
<gene>
    <name evidence="5" type="ORF">N5D93_14480</name>
</gene>
<dbReference type="PROSITE" id="PS51891">
    <property type="entry name" value="CENP_V_GFA"/>
    <property type="match status" value="1"/>
</dbReference>
<dbReference type="InterPro" id="IPR052355">
    <property type="entry name" value="CENP-V-like"/>
</dbReference>
<organism evidence="5 6">
    <name type="scientific">Achromobacter spanius</name>
    <dbReference type="NCBI Taxonomy" id="217203"/>
    <lineage>
        <taxon>Bacteria</taxon>
        <taxon>Pseudomonadati</taxon>
        <taxon>Pseudomonadota</taxon>
        <taxon>Betaproteobacteria</taxon>
        <taxon>Burkholderiales</taxon>
        <taxon>Alcaligenaceae</taxon>
        <taxon>Achromobacter</taxon>
    </lineage>
</organism>
<dbReference type="EMBL" id="JAOCDZ010000009">
    <property type="protein sequence ID" value="MDH0737018.1"/>
    <property type="molecule type" value="Genomic_DNA"/>
</dbReference>
<sequence length="127" mass="14084">MRTYQGSCHCGACRFEVDLDLDHVRSCNCSICKRRGALMHRVPATALRMVTPLENLSTYKWGSETATDYFCARCGILPFRIPSQPTPEERAQGMLAFDGWAINVRCLEGVDLAAVPVKFVNGADLTI</sequence>
<evidence type="ECO:0000259" key="4">
    <source>
        <dbReference type="PROSITE" id="PS51891"/>
    </source>
</evidence>
<protein>
    <submittedName>
        <fullName evidence="5">GFA family protein</fullName>
    </submittedName>
</protein>
<comment type="similarity">
    <text evidence="1">Belongs to the Gfa family.</text>
</comment>
<keyword evidence="3" id="KW-0862">Zinc</keyword>
<evidence type="ECO:0000256" key="3">
    <source>
        <dbReference type="ARBA" id="ARBA00022833"/>
    </source>
</evidence>
<evidence type="ECO:0000256" key="2">
    <source>
        <dbReference type="ARBA" id="ARBA00022723"/>
    </source>
</evidence>
<dbReference type="InterPro" id="IPR011057">
    <property type="entry name" value="Mss4-like_sf"/>
</dbReference>
<dbReference type="SUPFAM" id="SSF51316">
    <property type="entry name" value="Mss4-like"/>
    <property type="match status" value="1"/>
</dbReference>
<dbReference type="RefSeq" id="WP_279995600.1">
    <property type="nucleotide sequence ID" value="NZ_CBFGSQ010000422.1"/>
</dbReference>
<proteinExistence type="inferred from homology"/>
<dbReference type="Pfam" id="PF04828">
    <property type="entry name" value="GFA"/>
    <property type="match status" value="1"/>
</dbReference>
<comment type="caution">
    <text evidence="5">The sequence shown here is derived from an EMBL/GenBank/DDBJ whole genome shotgun (WGS) entry which is preliminary data.</text>
</comment>
<dbReference type="PANTHER" id="PTHR28620:SF1">
    <property type="entry name" value="CENP-V_GFA DOMAIN-CONTAINING PROTEIN"/>
    <property type="match status" value="1"/>
</dbReference>